<evidence type="ECO:0000256" key="2">
    <source>
        <dbReference type="ARBA" id="ARBA00022737"/>
    </source>
</evidence>
<dbReference type="Gene3D" id="2.130.10.10">
    <property type="entry name" value="YVTN repeat-like/Quinoprotein amine dehydrogenase"/>
    <property type="match status" value="2"/>
</dbReference>
<evidence type="ECO:0000313" key="8">
    <source>
        <dbReference type="Proteomes" id="UP000002729"/>
    </source>
</evidence>
<evidence type="ECO:0000256" key="3">
    <source>
        <dbReference type="PROSITE-ProRule" id="PRU00221"/>
    </source>
</evidence>
<dbReference type="PRINTS" id="PR00320">
    <property type="entry name" value="GPROTEINBRPT"/>
</dbReference>
<keyword evidence="1 3" id="KW-0853">WD repeat</keyword>
<feature type="compositionally biased region" description="Acidic residues" evidence="4">
    <location>
        <begin position="900"/>
        <end position="912"/>
    </location>
</feature>
<evidence type="ECO:0000259" key="6">
    <source>
        <dbReference type="Pfam" id="PF25171"/>
    </source>
</evidence>
<feature type="region of interest" description="Disordered" evidence="4">
    <location>
        <begin position="560"/>
        <end position="593"/>
    </location>
</feature>
<dbReference type="SUPFAM" id="SSF50998">
    <property type="entry name" value="Quinoprotein alcohol dehydrogenase-like"/>
    <property type="match status" value="1"/>
</dbReference>
<protein>
    <recommendedName>
        <fullName evidence="9">Small-subunit processome Utp21 domain-containing protein</fullName>
    </recommendedName>
</protein>
<dbReference type="InterPro" id="IPR015943">
    <property type="entry name" value="WD40/YVTN_repeat-like_dom_sf"/>
</dbReference>
<dbReference type="OrthoDB" id="10250769at2759"/>
<dbReference type="KEGG" id="aaf:AURANDRAFT_65930"/>
<dbReference type="InterPro" id="IPR001680">
    <property type="entry name" value="WD40_rpt"/>
</dbReference>
<dbReference type="GO" id="GO:0034388">
    <property type="term" value="C:Pwp2p-containing subcomplex of 90S preribosome"/>
    <property type="evidence" value="ECO:0007669"/>
    <property type="project" value="TreeGrafter"/>
</dbReference>
<keyword evidence="2" id="KW-0677">Repeat</keyword>
<feature type="repeat" description="WD" evidence="3">
    <location>
        <begin position="593"/>
        <end position="634"/>
    </location>
</feature>
<dbReference type="InterPro" id="IPR011047">
    <property type="entry name" value="Quinoprotein_ADH-like_sf"/>
</dbReference>
<dbReference type="InterPro" id="IPR019775">
    <property type="entry name" value="WD40_repeat_CS"/>
</dbReference>
<keyword evidence="8" id="KW-1185">Reference proteome</keyword>
<feature type="repeat" description="WD" evidence="3">
    <location>
        <begin position="165"/>
        <end position="187"/>
    </location>
</feature>
<dbReference type="PROSITE" id="PS00678">
    <property type="entry name" value="WD_REPEATS_1"/>
    <property type="match status" value="1"/>
</dbReference>
<dbReference type="InParanoid" id="F0YFQ4"/>
<dbReference type="OMA" id="ERNIMIW"/>
<dbReference type="Pfam" id="PF25171">
    <property type="entry name" value="Beta-prop_WDR36-Utp21_1st"/>
    <property type="match status" value="1"/>
</dbReference>
<feature type="repeat" description="WD" evidence="3">
    <location>
        <begin position="257"/>
        <end position="279"/>
    </location>
</feature>
<dbReference type="PROSITE" id="PS50082">
    <property type="entry name" value="WD_REPEATS_2"/>
    <property type="match status" value="3"/>
</dbReference>
<dbReference type="InterPro" id="IPR059157">
    <property type="entry name" value="WDR36-Utp21_N"/>
</dbReference>
<accession>F0YFQ4</accession>
<dbReference type="InterPro" id="IPR020472">
    <property type="entry name" value="WD40_PAC1"/>
</dbReference>
<evidence type="ECO:0008006" key="9">
    <source>
        <dbReference type="Google" id="ProtNLM"/>
    </source>
</evidence>
<dbReference type="eggNOG" id="KOG1539">
    <property type="taxonomic scope" value="Eukaryota"/>
</dbReference>
<dbReference type="EMBL" id="GL833137">
    <property type="protein sequence ID" value="EGB06066.1"/>
    <property type="molecule type" value="Genomic_DNA"/>
</dbReference>
<sequence>MESRTLRSHRVVGAIADDAPTCVSFYDLGGVGFVCARVAGDAFQVLKLDSLAVQLTSPRLGRPIACLASLGEWTYCGVGDELWCFERAAFRGVAGAGAGPLRRLDVAGPLVVAAADAGGATELSCWARPAGAKRSALPVDAARFELGAGFIMTAACHPPTYVNKIVVGSSDGALELWNLRSGKRVHRYAYAGGGGGVAAIAASGALDVVAVARTTGVAELVDAKRDVLLFALDHGAPLACLCFCRSAPEGGEGSPRLATGGADGDIRVWDLEARALVEAIAAPHGGKAIVALSAGGVGGAGVKGGGAVGPRAALFTAVGGDNAARQWALDGPGGGPRLVRSRAGHGAAPSLAKWYGPPACGGAAAGGAGDAYGALQLLSASRGDRSLRCLHAARDALCGELSQGRGVEGRAKRMRLDDPGALKLPPVVALAASGAKDGAYANVVTCHAGERVARLWHLADRRLADVCLTQPQWGGRGTDDPSRAAGGRDEAATACELSQCGNFALVGHADGYVRKYNVQSGDARGTFPASLAAAAAAAAGAASVAVPGAVGRAARAIDRANRKGERSDGATTKVRRTDGSAGARHHGRGDGRKLRHRGAVAGVHADAANAFVVSGGADGQLKWWDFASHEALGKLELGGAVAALAPARSARLLAVADDRGDVLVLDARPPGDGGGRVLRRFATGPPRAPRDLCWGPGASSVFAVDGGGALLRYDVASGACVDRLAFPEAEATSVSASPTGEFVATTHVGVRGVALWTDTAAYARVDAVALDVLDGDAPPLEALAPDDLLGTARRAAPAPGSIALGAAADAGAGDAAPLAPAVARDNAARGVLELSGLPRARAETLHALEAVAARNRPTAPPKKPERAPFFLPSAADAGRADAAMPPKALALPEAPPEIDAFDEDEEEEEEEAAAPGAADEADRCRLAALSLDADAAAVVAHLNGLHASGVDAEIALLCRGGHDEAGLALLEAFAKVLAAALAGHANFDALQAYVHRLLQHHAAPLSLPRLKPAVAKLAAAQRAAAARFRALGRPSACGCMYASVWYSGSAGSRWMRTVRSNAAGFGGTKAARLVVVAVKGVVGAAFCGGRRSARCSTGWATKASRDVVVPTNGVGFGAAREVVVATKGVVRGGGGASRGGRFWRGHSTYFSSYSLSPAKGVPGPPAGGPWPARKVARLRPAGFSGSPPRRGGGGAAKAPRDVDTKSRVSGASARRGGLGGDRGSMGWATKALRAVVVAVNGGLAAGGGGGARSAGAAAGCATKAARLVVVATKGTRSRGACLTILPRGRLRNSGGGAT</sequence>
<feature type="domain" description="WDR36/Utp21 N-terminal" evidence="6">
    <location>
        <begin position="39"/>
        <end position="330"/>
    </location>
</feature>
<feature type="compositionally biased region" description="Basic residues" evidence="4">
    <location>
        <begin position="583"/>
        <end position="593"/>
    </location>
</feature>
<evidence type="ECO:0000259" key="5">
    <source>
        <dbReference type="Pfam" id="PF04192"/>
    </source>
</evidence>
<feature type="compositionally biased region" description="Low complexity" evidence="4">
    <location>
        <begin position="1179"/>
        <end position="1189"/>
    </location>
</feature>
<feature type="region of interest" description="Disordered" evidence="4">
    <location>
        <begin position="900"/>
        <end position="919"/>
    </location>
</feature>
<gene>
    <name evidence="7" type="ORF">AURANDRAFT_65930</name>
</gene>
<feature type="domain" description="WDR36/Utp21 C-terminal" evidence="5">
    <location>
        <begin position="833"/>
        <end position="1031"/>
    </location>
</feature>
<dbReference type="Proteomes" id="UP000002729">
    <property type="component" value="Unassembled WGS sequence"/>
</dbReference>
<dbReference type="GO" id="GO:0006364">
    <property type="term" value="P:rRNA processing"/>
    <property type="evidence" value="ECO:0007669"/>
    <property type="project" value="InterPro"/>
</dbReference>
<dbReference type="Pfam" id="PF25168">
    <property type="entry name" value="Beta-prop_WDR36-Utp21_2nd"/>
    <property type="match status" value="2"/>
</dbReference>
<dbReference type="SMART" id="SM00320">
    <property type="entry name" value="WD40"/>
    <property type="match status" value="5"/>
</dbReference>
<evidence type="ECO:0000256" key="4">
    <source>
        <dbReference type="SAM" id="MobiDB-lite"/>
    </source>
</evidence>
<name>F0YFQ4_AURAN</name>
<dbReference type="RefSeq" id="XP_009039320.1">
    <property type="nucleotide sequence ID" value="XM_009041072.1"/>
</dbReference>
<dbReference type="PANTHER" id="PTHR22840:SF12">
    <property type="entry name" value="WD REPEAT-CONTAINING PROTEIN 36"/>
    <property type="match status" value="1"/>
</dbReference>
<proteinExistence type="predicted"/>
<dbReference type="GO" id="GO:0032040">
    <property type="term" value="C:small-subunit processome"/>
    <property type="evidence" value="ECO:0007669"/>
    <property type="project" value="InterPro"/>
</dbReference>
<evidence type="ECO:0000256" key="1">
    <source>
        <dbReference type="ARBA" id="ARBA00022574"/>
    </source>
</evidence>
<feature type="region of interest" description="Disordered" evidence="4">
    <location>
        <begin position="1179"/>
        <end position="1222"/>
    </location>
</feature>
<dbReference type="PANTHER" id="PTHR22840">
    <property type="entry name" value="WD REPEAT-CONTAINING PROTEIN 36"/>
    <property type="match status" value="1"/>
</dbReference>
<organism evidence="8">
    <name type="scientific">Aureococcus anophagefferens</name>
    <name type="common">Harmful bloom alga</name>
    <dbReference type="NCBI Taxonomy" id="44056"/>
    <lineage>
        <taxon>Eukaryota</taxon>
        <taxon>Sar</taxon>
        <taxon>Stramenopiles</taxon>
        <taxon>Ochrophyta</taxon>
        <taxon>Pelagophyceae</taxon>
        <taxon>Pelagomonadales</taxon>
        <taxon>Pelagomonadaceae</taxon>
        <taxon>Aureococcus</taxon>
    </lineage>
</organism>
<dbReference type="Pfam" id="PF04192">
    <property type="entry name" value="Utp21"/>
    <property type="match status" value="1"/>
</dbReference>
<dbReference type="GeneID" id="20225572"/>
<dbReference type="InterPro" id="IPR007319">
    <property type="entry name" value="WDR36/Utp21_C"/>
</dbReference>
<evidence type="ECO:0000313" key="7">
    <source>
        <dbReference type="EMBL" id="EGB06066.1"/>
    </source>
</evidence>
<reference evidence="7 8" key="1">
    <citation type="journal article" date="2011" name="Proc. Natl. Acad. Sci. U.S.A.">
        <title>Niche of harmful alga Aureococcus anophagefferens revealed through ecogenomics.</title>
        <authorList>
            <person name="Gobler C.J."/>
            <person name="Berry D.L."/>
            <person name="Dyhrman S.T."/>
            <person name="Wilhelm S.W."/>
            <person name="Salamov A."/>
            <person name="Lobanov A.V."/>
            <person name="Zhang Y."/>
            <person name="Collier J.L."/>
            <person name="Wurch L.L."/>
            <person name="Kustka A.B."/>
            <person name="Dill B.D."/>
            <person name="Shah M."/>
            <person name="VerBerkmoes N.C."/>
            <person name="Kuo A."/>
            <person name="Terry A."/>
            <person name="Pangilinan J."/>
            <person name="Lindquist E.A."/>
            <person name="Lucas S."/>
            <person name="Paulsen I.T."/>
            <person name="Hattenrath-Lehmann T.K."/>
            <person name="Talmage S.C."/>
            <person name="Walker E.A."/>
            <person name="Koch F."/>
            <person name="Burson A.M."/>
            <person name="Marcoval M.A."/>
            <person name="Tang Y.Z."/>
            <person name="Lecleir G.R."/>
            <person name="Coyne K.J."/>
            <person name="Berg G.M."/>
            <person name="Bertrand E.M."/>
            <person name="Saito M.A."/>
            <person name="Gladyshev V.N."/>
            <person name="Grigoriev I.V."/>
        </authorList>
    </citation>
    <scope>NUCLEOTIDE SEQUENCE [LARGE SCALE GENOMIC DNA]</scope>
    <source>
        <strain evidence="8">CCMP 1984</strain>
    </source>
</reference>